<reference evidence="1" key="1">
    <citation type="submission" date="2021-07" db="EMBL/GenBank/DDBJ databases">
        <title>New genus and species of the family Alcaligenaceae.</title>
        <authorList>
            <person name="Hahn M.W."/>
        </authorList>
    </citation>
    <scope>NUCLEOTIDE SEQUENCE</scope>
    <source>
        <strain evidence="1">LF4-65</strain>
    </source>
</reference>
<keyword evidence="2" id="KW-1185">Reference proteome</keyword>
<dbReference type="RefSeq" id="WP_259661889.1">
    <property type="nucleotide sequence ID" value="NZ_JAHXRI010000010.1"/>
</dbReference>
<proteinExistence type="predicted"/>
<dbReference type="Proteomes" id="UP000739565">
    <property type="component" value="Unassembled WGS sequence"/>
</dbReference>
<dbReference type="Pfam" id="PF17645">
    <property type="entry name" value="Amdase"/>
    <property type="match status" value="1"/>
</dbReference>
<accession>A0A953ND77</accession>
<evidence type="ECO:0008006" key="3">
    <source>
        <dbReference type="Google" id="ProtNLM"/>
    </source>
</evidence>
<comment type="caution">
    <text evidence="1">The sequence shown here is derived from an EMBL/GenBank/DDBJ whole genome shotgun (WGS) entry which is preliminary data.</text>
</comment>
<evidence type="ECO:0000313" key="2">
    <source>
        <dbReference type="Proteomes" id="UP000739565"/>
    </source>
</evidence>
<dbReference type="InterPro" id="IPR053714">
    <property type="entry name" value="Iso_Racemase_Enz_sf"/>
</dbReference>
<sequence>MRDYLAWRMAFGVTTPSTNTVVQPEYDDMRPAGVTNHLGRMVIPDMAITCTEDFDKSIALIDAALEEAVDQVMDCKPNAFALGISALSIWGGTSDWGDELKARIRKVAGWDIPVAIASEAVVAALKAHGIKRNVAVMEPYYPSIEPRMQGVLNPHGYEVLRFNHMRGKSPASYSILTAEDMIKAIKSIDGDDVEAIIQFGANLPMARLADEAERWLGKPVISVNVATYWHALRMNGINDKMYGFTKLMSQF</sequence>
<dbReference type="PIRSF" id="PIRSF015736">
    <property type="entry name" value="MI"/>
    <property type="match status" value="1"/>
</dbReference>
<gene>
    <name evidence="1" type="ORF">KZZ10_12635</name>
</gene>
<dbReference type="AlphaFoldDB" id="A0A953ND77"/>
<dbReference type="InterPro" id="IPR026286">
    <property type="entry name" value="MaiA/AMDase"/>
</dbReference>
<dbReference type="Gene3D" id="3.40.50.12500">
    <property type="match status" value="1"/>
</dbReference>
<dbReference type="PANTHER" id="PTHR40267">
    <property type="entry name" value="BLR3294 PROTEIN"/>
    <property type="match status" value="1"/>
</dbReference>
<evidence type="ECO:0000313" key="1">
    <source>
        <dbReference type="EMBL" id="MBZ1351494.1"/>
    </source>
</evidence>
<name>A0A953ND77_9BURK</name>
<organism evidence="1 2">
    <name type="scientific">Zwartia hollandica</name>
    <dbReference type="NCBI Taxonomy" id="324606"/>
    <lineage>
        <taxon>Bacteria</taxon>
        <taxon>Pseudomonadati</taxon>
        <taxon>Pseudomonadota</taxon>
        <taxon>Betaproteobacteria</taxon>
        <taxon>Burkholderiales</taxon>
        <taxon>Alcaligenaceae</taxon>
        <taxon>Zwartia</taxon>
    </lineage>
</organism>
<protein>
    <recommendedName>
        <fullName evidence="3">Arylmalonate decarboxylase</fullName>
    </recommendedName>
</protein>
<dbReference type="PANTHER" id="PTHR40267:SF1">
    <property type="entry name" value="BLR3294 PROTEIN"/>
    <property type="match status" value="1"/>
</dbReference>
<dbReference type="EMBL" id="JAHXRI010000010">
    <property type="protein sequence ID" value="MBZ1351494.1"/>
    <property type="molecule type" value="Genomic_DNA"/>
</dbReference>